<reference evidence="3 5" key="1">
    <citation type="submission" date="2018-05" db="EMBL/GenBank/DDBJ databases">
        <title>Genomic Encyclopedia of Type Strains, Phase IV (KMG-IV): sequencing the most valuable type-strain genomes for metagenomic binning, comparative biology and taxonomic classification.</title>
        <authorList>
            <person name="Goeker M."/>
        </authorList>
    </citation>
    <scope>NUCLEOTIDE SEQUENCE [LARGE SCALE GENOMIC DNA]</scope>
    <source>
        <strain evidence="4 6">DSM 45479</strain>
        <strain evidence="3 5">DSM 45480</strain>
    </source>
</reference>
<dbReference type="RefSeq" id="WP_109641545.1">
    <property type="nucleotide sequence ID" value="NZ_QGHB01000019.1"/>
</dbReference>
<dbReference type="Proteomes" id="UP000248714">
    <property type="component" value="Unassembled WGS sequence"/>
</dbReference>
<evidence type="ECO:0000313" key="3">
    <source>
        <dbReference type="EMBL" id="PWK81095.1"/>
    </source>
</evidence>
<dbReference type="Pfam" id="PF00215">
    <property type="entry name" value="OMPdecase"/>
    <property type="match status" value="1"/>
</dbReference>
<evidence type="ECO:0000313" key="6">
    <source>
        <dbReference type="Proteomes" id="UP000248714"/>
    </source>
</evidence>
<comment type="caution">
    <text evidence="3">The sequence shown here is derived from an EMBL/GenBank/DDBJ whole genome shotgun (WGS) entry which is preliminary data.</text>
</comment>
<feature type="domain" description="Orotidine 5'-phosphate decarboxylase" evidence="2">
    <location>
        <begin position="5"/>
        <end position="224"/>
    </location>
</feature>
<dbReference type="InterPro" id="IPR013785">
    <property type="entry name" value="Aldolase_TIM"/>
</dbReference>
<evidence type="ECO:0000256" key="1">
    <source>
        <dbReference type="ARBA" id="ARBA00023239"/>
    </source>
</evidence>
<dbReference type="Gene3D" id="3.20.20.70">
    <property type="entry name" value="Aldolase class I"/>
    <property type="match status" value="1"/>
</dbReference>
<name>A0A316HKC0_9PSEU</name>
<organism evidence="3 5">
    <name type="scientific">Lentzea atacamensis</name>
    <dbReference type="NCBI Taxonomy" id="531938"/>
    <lineage>
        <taxon>Bacteria</taxon>
        <taxon>Bacillati</taxon>
        <taxon>Actinomycetota</taxon>
        <taxon>Actinomycetes</taxon>
        <taxon>Pseudonocardiales</taxon>
        <taxon>Pseudonocardiaceae</taxon>
        <taxon>Lentzea</taxon>
    </lineage>
</organism>
<dbReference type="PANTHER" id="PTHR35039:SF3">
    <property type="entry name" value="3-KETO-L-GULONATE-6-PHOSPHATE DECARBOXYLASE SGBH-RELATED"/>
    <property type="match status" value="1"/>
</dbReference>
<dbReference type="EMBL" id="QLTT01000001">
    <property type="protein sequence ID" value="RAS70673.1"/>
    <property type="molecule type" value="Genomic_DNA"/>
</dbReference>
<evidence type="ECO:0000313" key="5">
    <source>
        <dbReference type="Proteomes" id="UP000246005"/>
    </source>
</evidence>
<dbReference type="GO" id="GO:0004590">
    <property type="term" value="F:orotidine-5'-phosphate decarboxylase activity"/>
    <property type="evidence" value="ECO:0007669"/>
    <property type="project" value="InterPro"/>
</dbReference>
<keyword evidence="6" id="KW-1185">Reference proteome</keyword>
<dbReference type="AlphaFoldDB" id="A0A316HKC0"/>
<dbReference type="GO" id="GO:0033982">
    <property type="term" value="F:3-dehydro-L-gulonate-6-phosphate decarboxylase activity"/>
    <property type="evidence" value="ECO:0007669"/>
    <property type="project" value="TreeGrafter"/>
</dbReference>
<dbReference type="PANTHER" id="PTHR35039">
    <property type="entry name" value="3-KETO-L-GULONATE-6-PHOSPHATE DECARBOXYLASE SGBH-RELATED"/>
    <property type="match status" value="1"/>
</dbReference>
<gene>
    <name evidence="4" type="ORF">C8D87_101974</name>
    <name evidence="3" type="ORF">C8D88_1194</name>
</gene>
<evidence type="ECO:0000259" key="2">
    <source>
        <dbReference type="SMART" id="SM00934"/>
    </source>
</evidence>
<dbReference type="GO" id="GO:0006207">
    <property type="term" value="P:'de novo' pyrimidine nucleobase biosynthetic process"/>
    <property type="evidence" value="ECO:0007669"/>
    <property type="project" value="InterPro"/>
</dbReference>
<evidence type="ECO:0000313" key="4">
    <source>
        <dbReference type="EMBL" id="RAS70673.1"/>
    </source>
</evidence>
<dbReference type="SUPFAM" id="SSF51366">
    <property type="entry name" value="Ribulose-phoshate binding barrel"/>
    <property type="match status" value="1"/>
</dbReference>
<dbReference type="EMBL" id="QGHB01000019">
    <property type="protein sequence ID" value="PWK81095.1"/>
    <property type="molecule type" value="Genomic_DNA"/>
</dbReference>
<dbReference type="InterPro" id="IPR001754">
    <property type="entry name" value="OMPdeCOase_dom"/>
</dbReference>
<dbReference type="InterPro" id="IPR011060">
    <property type="entry name" value="RibuloseP-bd_barrel"/>
</dbReference>
<proteinExistence type="predicted"/>
<dbReference type="GO" id="GO:0019854">
    <property type="term" value="P:L-ascorbic acid catabolic process"/>
    <property type="evidence" value="ECO:0007669"/>
    <property type="project" value="TreeGrafter"/>
</dbReference>
<dbReference type="SMART" id="SM00934">
    <property type="entry name" value="OMPdecase"/>
    <property type="match status" value="1"/>
</dbReference>
<keyword evidence="1" id="KW-0456">Lyase</keyword>
<sequence length="236" mass="25363">MRSPRLWIAYDFTSPSECLDMLDTVLAAHPEQEIIHEIGRPTILNAALAGVPIVREFRDRLDNGQLLVADFKGYDVPYVAEGTFYYAAGADLVTVMATAPDEAIIEAVDGARAEGKLVAFDLMSHQDDRAKARRARKLAGMGAELVSCHVGWSEQAQGKTADALLPQVHHALHGTQAKIIAMGGLKPGNVVELRQYATDDSLFAIVAGSSITRSADPAGVVSAFLDEIEHLTGQLV</sequence>
<protein>
    <submittedName>
        <fullName evidence="3">3-hexulose-6-phosphate synthase</fullName>
    </submittedName>
</protein>
<accession>A0A316HKC0</accession>
<dbReference type="Proteomes" id="UP000246005">
    <property type="component" value="Unassembled WGS sequence"/>
</dbReference>
<dbReference type="OrthoDB" id="43475at2"/>